<dbReference type="InterPro" id="IPR017166">
    <property type="entry name" value="UCP037290"/>
</dbReference>
<gene>
    <name evidence="1" type="primary">imuA</name>
    <name evidence="1" type="ORF">J057_23555</name>
</gene>
<comment type="caution">
    <text evidence="1">The sequence shown here is derived from an EMBL/GenBank/DDBJ whole genome shotgun (WGS) entry which is preliminary data.</text>
</comment>
<dbReference type="NCBIfam" id="NF033429">
    <property type="entry name" value="ImuA_translesion"/>
    <property type="match status" value="1"/>
</dbReference>
<dbReference type="PATRIC" id="fig|626887.3.peg.4713"/>
<dbReference type="EMBL" id="APLQ01000014">
    <property type="protein sequence ID" value="ENO14423.1"/>
    <property type="molecule type" value="Genomic_DNA"/>
</dbReference>
<dbReference type="InterPro" id="IPR047610">
    <property type="entry name" value="ImuA_translesion"/>
</dbReference>
<proteinExistence type="predicted"/>
<dbReference type="STRING" id="626887.J057_23555"/>
<dbReference type="PIRSF" id="PIRSF037290">
    <property type="entry name" value="UCP037290"/>
    <property type="match status" value="1"/>
</dbReference>
<evidence type="ECO:0000313" key="1">
    <source>
        <dbReference type="EMBL" id="ENO14423.1"/>
    </source>
</evidence>
<reference evidence="1 2" key="1">
    <citation type="journal article" date="2013" name="Genome Announc.">
        <title>Genome Sequence of the Polycyclic Aromatic Hydrocarbon-Degrading Bacterium Strain Marinobacter nanhaiticus D15-8WT.</title>
        <authorList>
            <person name="Cui Z."/>
            <person name="Gao W."/>
            <person name="Li Q."/>
            <person name="Xu G."/>
            <person name="Zheng L."/>
        </authorList>
    </citation>
    <scope>NUCLEOTIDE SEQUENCE [LARGE SCALE GENOMIC DNA]</scope>
    <source>
        <strain evidence="1 2">D15-8W</strain>
    </source>
</reference>
<dbReference type="RefSeq" id="WP_004582641.1">
    <property type="nucleotide sequence ID" value="NZ_AP028878.1"/>
</dbReference>
<protein>
    <submittedName>
        <fullName evidence="1">Translesion DNA synthesis-associated protein ImuA</fullName>
    </submittedName>
</protein>
<dbReference type="InterPro" id="IPR027417">
    <property type="entry name" value="P-loop_NTPase"/>
</dbReference>
<sequence>MSEIIDKLLDNAQVWQASQQKRQTRADAEATGFSPLDEHLPGAGWPRGAMIECLLPHYGIGELQLILPVLRKLTGEGLTAFWIDAPHIPYAPALARAKVDIAHVVQVRTQSREDQLWTLENCLRSSTTGLVMVWLDSIKRSDIRRIQLAAEAGDNLCILFRDARHAEEHSPAALRLKLAPQDGWTLQTDIIKRRGGWPVADLKVSIPPVVDLPRSRTAEIIQGPWSRPNT</sequence>
<evidence type="ECO:0000313" key="2">
    <source>
        <dbReference type="Proteomes" id="UP000013165"/>
    </source>
</evidence>
<organism evidence="1 2">
    <name type="scientific">Marinobacter nanhaiticus D15-8W</name>
    <dbReference type="NCBI Taxonomy" id="626887"/>
    <lineage>
        <taxon>Bacteria</taxon>
        <taxon>Pseudomonadati</taxon>
        <taxon>Pseudomonadota</taxon>
        <taxon>Gammaproteobacteria</taxon>
        <taxon>Pseudomonadales</taxon>
        <taxon>Marinobacteraceae</taxon>
        <taxon>Marinobacter</taxon>
    </lineage>
</organism>
<dbReference type="Proteomes" id="UP000013165">
    <property type="component" value="Unassembled WGS sequence"/>
</dbReference>
<keyword evidence="2" id="KW-1185">Reference proteome</keyword>
<dbReference type="SUPFAM" id="SSF52540">
    <property type="entry name" value="P-loop containing nucleoside triphosphate hydrolases"/>
    <property type="match status" value="1"/>
</dbReference>
<accession>N6X046</accession>
<name>N6X046_9GAMM</name>
<dbReference type="HOGENOM" id="CLU_064653_3_0_6"/>
<dbReference type="OrthoDB" id="9811176at2"/>
<dbReference type="AlphaFoldDB" id="N6X046"/>
<dbReference type="Gene3D" id="3.40.50.300">
    <property type="entry name" value="P-loop containing nucleotide triphosphate hydrolases"/>
    <property type="match status" value="1"/>
</dbReference>
<dbReference type="eggNOG" id="COG4544">
    <property type="taxonomic scope" value="Bacteria"/>
</dbReference>